<evidence type="ECO:0000313" key="3">
    <source>
        <dbReference type="Proteomes" id="UP001156670"/>
    </source>
</evidence>
<feature type="compositionally biased region" description="Polar residues" evidence="1">
    <location>
        <begin position="40"/>
        <end position="50"/>
    </location>
</feature>
<accession>A0ABQ5XJM1</accession>
<gene>
    <name evidence="2" type="ORF">GCM10007901_03390</name>
</gene>
<evidence type="ECO:0008006" key="4">
    <source>
        <dbReference type="Google" id="ProtNLM"/>
    </source>
</evidence>
<organism evidence="2 3">
    <name type="scientific">Dyella acidisoli</name>
    <dbReference type="NCBI Taxonomy" id="1867834"/>
    <lineage>
        <taxon>Bacteria</taxon>
        <taxon>Pseudomonadati</taxon>
        <taxon>Pseudomonadota</taxon>
        <taxon>Gammaproteobacteria</taxon>
        <taxon>Lysobacterales</taxon>
        <taxon>Rhodanobacteraceae</taxon>
        <taxon>Dyella</taxon>
    </lineage>
</organism>
<keyword evidence="3" id="KW-1185">Reference proteome</keyword>
<sequence length="50" mass="5926">MRGNDGLEGYNKFLARFAPHPNPLPGGEREREHERIKYPRQSQTLRAYRD</sequence>
<evidence type="ECO:0000313" key="2">
    <source>
        <dbReference type="EMBL" id="GLQ91389.1"/>
    </source>
</evidence>
<evidence type="ECO:0000256" key="1">
    <source>
        <dbReference type="SAM" id="MobiDB-lite"/>
    </source>
</evidence>
<reference evidence="3" key="1">
    <citation type="journal article" date="2019" name="Int. J. Syst. Evol. Microbiol.">
        <title>The Global Catalogue of Microorganisms (GCM) 10K type strain sequencing project: providing services to taxonomists for standard genome sequencing and annotation.</title>
        <authorList>
            <consortium name="The Broad Institute Genomics Platform"/>
            <consortium name="The Broad Institute Genome Sequencing Center for Infectious Disease"/>
            <person name="Wu L."/>
            <person name="Ma J."/>
        </authorList>
    </citation>
    <scope>NUCLEOTIDE SEQUENCE [LARGE SCALE GENOMIC DNA]</scope>
    <source>
        <strain evidence="3">NBRC 111980</strain>
    </source>
</reference>
<protein>
    <recommendedName>
        <fullName evidence="4">Transposase</fullName>
    </recommendedName>
</protein>
<dbReference type="Proteomes" id="UP001156670">
    <property type="component" value="Unassembled WGS sequence"/>
</dbReference>
<proteinExistence type="predicted"/>
<name>A0ABQ5XJM1_9GAMM</name>
<dbReference type="EMBL" id="BSOB01000004">
    <property type="protein sequence ID" value="GLQ91389.1"/>
    <property type="molecule type" value="Genomic_DNA"/>
</dbReference>
<comment type="caution">
    <text evidence="2">The sequence shown here is derived from an EMBL/GenBank/DDBJ whole genome shotgun (WGS) entry which is preliminary data.</text>
</comment>
<feature type="region of interest" description="Disordered" evidence="1">
    <location>
        <begin position="16"/>
        <end position="50"/>
    </location>
</feature>
<feature type="compositionally biased region" description="Basic and acidic residues" evidence="1">
    <location>
        <begin position="27"/>
        <end position="37"/>
    </location>
</feature>